<dbReference type="EMBL" id="JAJVKT010000006">
    <property type="protein sequence ID" value="MCE7508274.1"/>
    <property type="molecule type" value="Genomic_DNA"/>
</dbReference>
<dbReference type="AlphaFoldDB" id="A0A9Q3ZFN3"/>
<gene>
    <name evidence="5" type="ORF">LZG35_06455</name>
</gene>
<evidence type="ECO:0000313" key="6">
    <source>
        <dbReference type="Proteomes" id="UP001107961"/>
    </source>
</evidence>
<reference evidence="5" key="1">
    <citation type="submission" date="2022-01" db="EMBL/GenBank/DDBJ databases">
        <authorList>
            <person name="Karlyshev A.V."/>
            <person name="Jaspars M."/>
        </authorList>
    </citation>
    <scope>NUCLEOTIDE SEQUENCE</scope>
    <source>
        <strain evidence="5">AGSA3-2</strain>
    </source>
</reference>
<dbReference type="InterPro" id="IPR028081">
    <property type="entry name" value="Leu-bd"/>
</dbReference>
<dbReference type="GeneID" id="94688434"/>
<dbReference type="Pfam" id="PF13458">
    <property type="entry name" value="Peripla_BP_6"/>
    <property type="match status" value="1"/>
</dbReference>
<keyword evidence="2 3" id="KW-0732">Signal</keyword>
<comment type="caution">
    <text evidence="5">The sequence shown here is derived from an EMBL/GenBank/DDBJ whole genome shotgun (WGS) entry which is preliminary data.</text>
</comment>
<dbReference type="Proteomes" id="UP001107961">
    <property type="component" value="Unassembled WGS sequence"/>
</dbReference>
<organism evidence="5 6">
    <name type="scientific">Alloalcanivorax xenomutans</name>
    <dbReference type="NCBI Taxonomy" id="1094342"/>
    <lineage>
        <taxon>Bacteria</taxon>
        <taxon>Pseudomonadati</taxon>
        <taxon>Pseudomonadota</taxon>
        <taxon>Gammaproteobacteria</taxon>
        <taxon>Oceanospirillales</taxon>
        <taxon>Alcanivoracaceae</taxon>
        <taxon>Alloalcanivorax</taxon>
    </lineage>
</organism>
<comment type="similarity">
    <text evidence="1">Belongs to the leucine-binding protein family.</text>
</comment>
<feature type="chain" id="PRO_5040376062" evidence="3">
    <location>
        <begin position="29"/>
        <end position="410"/>
    </location>
</feature>
<evidence type="ECO:0000313" key="5">
    <source>
        <dbReference type="EMBL" id="MCE7508274.1"/>
    </source>
</evidence>
<dbReference type="Gene3D" id="3.40.50.2300">
    <property type="match status" value="2"/>
</dbReference>
<feature type="domain" description="Leucine-binding protein" evidence="4">
    <location>
        <begin position="41"/>
        <end position="389"/>
    </location>
</feature>
<evidence type="ECO:0000256" key="1">
    <source>
        <dbReference type="ARBA" id="ARBA00010062"/>
    </source>
</evidence>
<dbReference type="SUPFAM" id="SSF53822">
    <property type="entry name" value="Periplasmic binding protein-like I"/>
    <property type="match status" value="1"/>
</dbReference>
<name>A0A9Q3ZFN3_9GAMM</name>
<dbReference type="RefSeq" id="WP_080531626.1">
    <property type="nucleotide sequence ID" value="NZ_CBDDTQ010000006.1"/>
</dbReference>
<sequence length="410" mass="44916">MFLIKKNWKKWTTAASLAALFAAPPAWADDLDAPQGVTDTEIRIGHLGPQTGPVAAYDKIRMGIQSYFKHVNENGGVKGRKLRLIAYDDQYQPGRTVQLTKRLVDEDKVYAMLGNVCTPCNVATRRFNERSGIPMLMTSSGSKQFVDPPIANYMGSSLANYEFEARVLTNYIATSLKAKRVVVAYQNDDYGSPLAEAAKEALKEYQDVELVGEVNFQAADSDLSTQAQRIRQADPDAILAFSTPAPAAQLKKALYNIGLSEPAFLVSSVGGDSETMFDLAGKEVWNGTISSAVLPKPDQSDDESIKQYIEQFGKDYPKVALADWGQTGWAAAEVLVEALRRSETLSWDDFLSAFDSFDNWTGSMYAGVSFSEHNHYGLTSMFITEAKDGHIVPISKPITFDPVTGQISGG</sequence>
<dbReference type="KEGG" id="axe:P40_19215"/>
<evidence type="ECO:0000256" key="2">
    <source>
        <dbReference type="ARBA" id="ARBA00022729"/>
    </source>
</evidence>
<dbReference type="InterPro" id="IPR028082">
    <property type="entry name" value="Peripla_BP_I"/>
</dbReference>
<keyword evidence="6" id="KW-1185">Reference proteome</keyword>
<evidence type="ECO:0000256" key="3">
    <source>
        <dbReference type="SAM" id="SignalP"/>
    </source>
</evidence>
<accession>A0A9Q3ZFN3</accession>
<evidence type="ECO:0000259" key="4">
    <source>
        <dbReference type="Pfam" id="PF13458"/>
    </source>
</evidence>
<dbReference type="PANTHER" id="PTHR47235:SF1">
    <property type="entry name" value="BLR6548 PROTEIN"/>
    <property type="match status" value="1"/>
</dbReference>
<feature type="signal peptide" evidence="3">
    <location>
        <begin position="1"/>
        <end position="28"/>
    </location>
</feature>
<dbReference type="CDD" id="cd06343">
    <property type="entry name" value="PBP1_ABC_ligand_binding-like"/>
    <property type="match status" value="1"/>
</dbReference>
<dbReference type="PANTHER" id="PTHR47235">
    <property type="entry name" value="BLR6548 PROTEIN"/>
    <property type="match status" value="1"/>
</dbReference>
<protein>
    <submittedName>
        <fullName evidence="5">ABC transporter substrate-binding protein</fullName>
    </submittedName>
</protein>
<proteinExistence type="inferred from homology"/>